<dbReference type="InterPro" id="IPR029045">
    <property type="entry name" value="ClpP/crotonase-like_dom_sf"/>
</dbReference>
<dbReference type="AlphaFoldDB" id="A0A7W3U5U6"/>
<dbReference type="PROSITE" id="PS51257">
    <property type="entry name" value="PROKAR_LIPOPROTEIN"/>
    <property type="match status" value="1"/>
</dbReference>
<feature type="signal peptide" evidence="2">
    <location>
        <begin position="1"/>
        <end position="25"/>
    </location>
</feature>
<feature type="region of interest" description="Disordered" evidence="1">
    <location>
        <begin position="25"/>
        <end position="90"/>
    </location>
</feature>
<proteinExistence type="predicted"/>
<dbReference type="Proteomes" id="UP000552587">
    <property type="component" value="Unassembled WGS sequence"/>
</dbReference>
<protein>
    <recommendedName>
        <fullName evidence="5">Lipoprotein</fullName>
    </recommendedName>
</protein>
<evidence type="ECO:0000256" key="1">
    <source>
        <dbReference type="SAM" id="MobiDB-lite"/>
    </source>
</evidence>
<reference evidence="3 4" key="1">
    <citation type="submission" date="2020-07" db="EMBL/GenBank/DDBJ databases">
        <authorList>
            <person name="Xu S."/>
            <person name="Li A."/>
        </authorList>
    </citation>
    <scope>NUCLEOTIDE SEQUENCE [LARGE SCALE GENOMIC DNA]</scope>
    <source>
        <strain evidence="3 4">SG-8</strain>
    </source>
</reference>
<name>A0A7W3U5U6_9GAMM</name>
<keyword evidence="2" id="KW-0732">Signal</keyword>
<dbReference type="Gene3D" id="3.90.226.10">
    <property type="entry name" value="2-enoyl-CoA Hydratase, Chain A, domain 1"/>
    <property type="match status" value="1"/>
</dbReference>
<accession>A0A7W3U5U6</accession>
<evidence type="ECO:0008006" key="5">
    <source>
        <dbReference type="Google" id="ProtNLM"/>
    </source>
</evidence>
<dbReference type="SUPFAM" id="SSF52096">
    <property type="entry name" value="ClpP/crotonase"/>
    <property type="match status" value="1"/>
</dbReference>
<evidence type="ECO:0000313" key="3">
    <source>
        <dbReference type="EMBL" id="MBB1089509.1"/>
    </source>
</evidence>
<gene>
    <name evidence="3" type="ORF">H4F99_13575</name>
</gene>
<keyword evidence="4" id="KW-1185">Reference proteome</keyword>
<comment type="caution">
    <text evidence="3">The sequence shown here is derived from an EMBL/GenBank/DDBJ whole genome shotgun (WGS) entry which is preliminary data.</text>
</comment>
<feature type="chain" id="PRO_5030623266" description="Lipoprotein" evidence="2">
    <location>
        <begin position="26"/>
        <end position="364"/>
    </location>
</feature>
<feature type="compositionally biased region" description="Low complexity" evidence="1">
    <location>
        <begin position="29"/>
        <end position="44"/>
    </location>
</feature>
<evidence type="ECO:0000256" key="2">
    <source>
        <dbReference type="SAM" id="SignalP"/>
    </source>
</evidence>
<evidence type="ECO:0000313" key="4">
    <source>
        <dbReference type="Proteomes" id="UP000552587"/>
    </source>
</evidence>
<dbReference type="RefSeq" id="WP_182670383.1">
    <property type="nucleotide sequence ID" value="NZ_JACHTE010000010.1"/>
</dbReference>
<sequence length="364" mass="39383">MRRSAPIHLWLSTCLLAACSSPAPAPVSGTTADAAPPAITDAGPLLDTGPTRDRERTDYGATVIELPEPRAPEDEAYDQAPPETDWTPMQLPEGEASISCDRDYATAGDGVPLASLGFSNVWKTLQPCQDSDVVRVRYTGKVDAGFTALVQRVADMADTLGITSRILDIDSTGGQVEEGVRAGDSMAEGGWLVWVREDSVCHSSCVLILAAGDMRMVSGPVGIHRMLRIGSKATSRAELNQELREIHEQVGQYLQRNGAATQVADLMMTVPNRSLRLLTPAELSRFGLSGRNAAEDDLDRIRLGRKCGDGFVRRKDSFFRDYDMLCSNPGDEVADMGQCGRDLKSRYGFPDAACPNDGPMPEYD</sequence>
<organism evidence="3 4">
    <name type="scientific">Marilutibacter penaei</name>
    <dbReference type="NCBI Taxonomy" id="2759900"/>
    <lineage>
        <taxon>Bacteria</taxon>
        <taxon>Pseudomonadati</taxon>
        <taxon>Pseudomonadota</taxon>
        <taxon>Gammaproteobacteria</taxon>
        <taxon>Lysobacterales</taxon>
        <taxon>Lysobacteraceae</taxon>
        <taxon>Marilutibacter</taxon>
    </lineage>
</organism>
<dbReference type="EMBL" id="JACHTE010000010">
    <property type="protein sequence ID" value="MBB1089509.1"/>
    <property type="molecule type" value="Genomic_DNA"/>
</dbReference>